<dbReference type="GO" id="GO:0005524">
    <property type="term" value="F:ATP binding"/>
    <property type="evidence" value="ECO:0007669"/>
    <property type="project" value="InterPro"/>
</dbReference>
<name>S5MES5_9MOLU</name>
<dbReference type="STRING" id="1276221.SDIMI_v3c05590"/>
<dbReference type="HOGENOM" id="CLU_005588_1_1_14"/>
<dbReference type="InterPro" id="IPR001650">
    <property type="entry name" value="Helicase_C-like"/>
</dbReference>
<evidence type="ECO:0000259" key="1">
    <source>
        <dbReference type="PROSITE" id="PS51192"/>
    </source>
</evidence>
<dbReference type="InterPro" id="IPR019065">
    <property type="entry name" value="RE_NgoFVII_N"/>
</dbReference>
<dbReference type="eggNOG" id="COG1061">
    <property type="taxonomic scope" value="Bacteria"/>
</dbReference>
<dbReference type="REBASE" id="68089">
    <property type="entry name" value="Sdi1ORF5590P"/>
</dbReference>
<dbReference type="InParanoid" id="S5MES5"/>
<feature type="domain" description="Helicase ATP-binding" evidence="1">
    <location>
        <begin position="315"/>
        <end position="476"/>
    </location>
</feature>
<evidence type="ECO:0000313" key="3">
    <source>
        <dbReference type="EMBL" id="AGR42263.1"/>
    </source>
</evidence>
<dbReference type="PANTHER" id="PTHR47396:SF1">
    <property type="entry name" value="ATP-DEPENDENT HELICASE IRC3-RELATED"/>
    <property type="match status" value="1"/>
</dbReference>
<dbReference type="eggNOG" id="COG3886">
    <property type="taxonomic scope" value="Bacteria"/>
</dbReference>
<dbReference type="InterPro" id="IPR050742">
    <property type="entry name" value="Helicase_Restrict-Modif_Enz"/>
</dbReference>
<dbReference type="SUPFAM" id="SSF52540">
    <property type="entry name" value="P-loop containing nucleoside triphosphate hydrolases"/>
    <property type="match status" value="1"/>
</dbReference>
<dbReference type="InterPro" id="IPR014001">
    <property type="entry name" value="Helicase_ATP-bd"/>
</dbReference>
<dbReference type="InterPro" id="IPR006935">
    <property type="entry name" value="Helicase/UvrB_N"/>
</dbReference>
<dbReference type="GO" id="GO:0003677">
    <property type="term" value="F:DNA binding"/>
    <property type="evidence" value="ECO:0007669"/>
    <property type="project" value="InterPro"/>
</dbReference>
<organism evidence="3 4">
    <name type="scientific">Spiroplasma diminutum CUAS-1</name>
    <dbReference type="NCBI Taxonomy" id="1276221"/>
    <lineage>
        <taxon>Bacteria</taxon>
        <taxon>Bacillati</taxon>
        <taxon>Mycoplasmatota</taxon>
        <taxon>Mollicutes</taxon>
        <taxon>Entomoplasmatales</taxon>
        <taxon>Spiroplasmataceae</taxon>
        <taxon>Spiroplasma</taxon>
    </lineage>
</organism>
<dbReference type="Gene3D" id="3.30.870.10">
    <property type="entry name" value="Endonuclease Chain A"/>
    <property type="match status" value="1"/>
</dbReference>
<dbReference type="PROSITE" id="PS51192">
    <property type="entry name" value="HELICASE_ATP_BIND_1"/>
    <property type="match status" value="1"/>
</dbReference>
<dbReference type="GO" id="GO:0016787">
    <property type="term" value="F:hydrolase activity"/>
    <property type="evidence" value="ECO:0007669"/>
    <property type="project" value="InterPro"/>
</dbReference>
<dbReference type="OrthoDB" id="9802848at2"/>
<protein>
    <submittedName>
        <fullName evidence="3">Type III restriction enzyme, res subunit</fullName>
    </submittedName>
</protein>
<keyword evidence="4" id="KW-1185">Reference proteome</keyword>
<dbReference type="KEGG" id="sdi:SDIMI_v3c05590"/>
<dbReference type="AlphaFoldDB" id="S5MES5"/>
<dbReference type="PROSITE" id="PS51194">
    <property type="entry name" value="HELICASE_CTER"/>
    <property type="match status" value="1"/>
</dbReference>
<dbReference type="Pfam" id="PF09565">
    <property type="entry name" value="RE_NgoFVII"/>
    <property type="match status" value="1"/>
</dbReference>
<dbReference type="GO" id="GO:0005829">
    <property type="term" value="C:cytosol"/>
    <property type="evidence" value="ECO:0007669"/>
    <property type="project" value="TreeGrafter"/>
</dbReference>
<evidence type="ECO:0000259" key="2">
    <source>
        <dbReference type="PROSITE" id="PS51194"/>
    </source>
</evidence>
<dbReference type="EMBL" id="CP005076">
    <property type="protein sequence ID" value="AGR42263.1"/>
    <property type="molecule type" value="Genomic_DNA"/>
</dbReference>
<dbReference type="Pfam" id="PF00271">
    <property type="entry name" value="Helicase_C"/>
    <property type="match status" value="1"/>
</dbReference>
<dbReference type="SMART" id="SM00490">
    <property type="entry name" value="HELICc"/>
    <property type="match status" value="1"/>
</dbReference>
<evidence type="ECO:0000313" key="4">
    <source>
        <dbReference type="Proteomes" id="UP000014983"/>
    </source>
</evidence>
<gene>
    <name evidence="3" type="ORF">SDIMI_v3c05590</name>
</gene>
<dbReference type="SMART" id="SM00487">
    <property type="entry name" value="DEXDc"/>
    <property type="match status" value="1"/>
</dbReference>
<dbReference type="InterPro" id="IPR027417">
    <property type="entry name" value="P-loop_NTPase"/>
</dbReference>
<accession>S5MES5</accession>
<proteinExistence type="predicted"/>
<reference evidence="3 4" key="1">
    <citation type="journal article" date="2013" name="Genome Biol. Evol.">
        <title>Comparison of metabolic capacities and inference of gene content evolution in mosquito-associated Spiroplasma diminutum and S. taiwanense.</title>
        <authorList>
            <person name="Lo W.S."/>
            <person name="Ku C."/>
            <person name="Chen L.L."/>
            <person name="Chang T.H."/>
            <person name="Kuo C.H."/>
        </authorList>
    </citation>
    <scope>NUCLEOTIDE SEQUENCE [LARGE SCALE GENOMIC DNA]</scope>
    <source>
        <strain evidence="3">CUAS-1</strain>
    </source>
</reference>
<feature type="domain" description="Helicase C-terminal" evidence="2">
    <location>
        <begin position="535"/>
        <end position="686"/>
    </location>
</feature>
<sequence length="1011" mass="119591">MKNFKKGIYDLLLKQNELESFDVQEIIELKTEDDEWLVNQFSRVLKEKISQMVTLQEKVDYFNNILNNKELSLSKAFKKGNFENNLENISTNKLIKKSLWTDLQKEFKTANQVKIISPFITRSTINKIVNILEENLNIDKLKIITTTYDGNAKFLDIVGLEKLVEDFPEKVEIKIENLFNKSNKRIHIKSYFFERENGFSSLYIGSSNFTNTGQITGAEYNVRLSEFKEPTIIKEFTDEFNTMFNKNEFIDILQKDIINQIKLRQDLNYFYLEQDRQKGLIDFENMEDNNNRLNFGKYYMEPYDYQEKIINTIVERINNKFNKHLLVMATGTGKTATMAFIYQKISNILKKDEPSMIYIAPSKEILDQTRKTFINITEIDDFGLEYYDSRNAKEELETSNVIFTNIESIRTKIDLLQDRKFDIVVFDEAHYVEATTFKEVYEILEKKSSQIFGLTATPERTDGINVAKYFGNYYAADIKLFEAIKNDLLSEFDYYFIHDDSIDLKNIDILKDPKLNKLLTLDNRNKFVFEIINKYLGSRINYVKAVLFCNSIEQAKKLSEYLNDNGLKSEHLVSTETSKFERKEKLKNFRNGNINFLCVRDILNEGVDVPEIDTIFFLRPTTSLIVYLQQLGRGLRKLTDKKLEVYDFVNNVDISKNKNYNPIMPISALTNNLKISEFKRNIDNLDKYLPGECNFIFSKIIKQDFLEKLREYEKYNLYSSILEEYRSGDYEDYESFFNDKEITLYDFYSNKRTYFKENNKYSSLFKQYTYFNNKSLIQEFIDMFKNKTKSKNELINRIFLKSFHYNSSKKDRYYKDINLAFEVIFKDTSELIIREIEFILRYKLYNEKLLDNQINETIESFIGSIFNHYQFSALCSLNISDEGFKGSGQSGILSNIEKKIFVLDTSTNTKSTRFGHGNFYDQENKIFYWDTPDIWKFNESNINDQQSKFMKTNEYKSYVFFADEELKNKSGKSAKKFIGYVTEIIDRIEVENGSKEKYSHKKPKFILKITD</sequence>
<dbReference type="Pfam" id="PF04851">
    <property type="entry name" value="ResIII"/>
    <property type="match status" value="1"/>
</dbReference>
<dbReference type="PATRIC" id="fig|1276221.3.peg.558"/>
<dbReference type="Gene3D" id="3.40.50.300">
    <property type="entry name" value="P-loop containing nucleotide triphosphate hydrolases"/>
    <property type="match status" value="2"/>
</dbReference>
<dbReference type="PANTHER" id="PTHR47396">
    <property type="entry name" value="TYPE I RESTRICTION ENZYME ECOKI R PROTEIN"/>
    <property type="match status" value="1"/>
</dbReference>
<dbReference type="Proteomes" id="UP000014983">
    <property type="component" value="Chromosome"/>
</dbReference>
<dbReference type="RefSeq" id="WP_020836495.1">
    <property type="nucleotide sequence ID" value="NC_021833.1"/>
</dbReference>